<dbReference type="SUPFAM" id="SSF56601">
    <property type="entry name" value="beta-lactamase/transpeptidase-like"/>
    <property type="match status" value="1"/>
</dbReference>
<dbReference type="EMBL" id="JAMDHD010000029">
    <property type="protein sequence ID" value="MDD0987124.1"/>
    <property type="molecule type" value="Genomic_DNA"/>
</dbReference>
<evidence type="ECO:0000259" key="6">
    <source>
        <dbReference type="Pfam" id="PF03717"/>
    </source>
</evidence>
<evidence type="ECO:0000313" key="7">
    <source>
        <dbReference type="EMBL" id="MDD0987124.1"/>
    </source>
</evidence>
<dbReference type="InterPro" id="IPR012338">
    <property type="entry name" value="Beta-lactam/transpept-like"/>
</dbReference>
<evidence type="ECO:0000256" key="3">
    <source>
        <dbReference type="ARBA" id="ARBA00023136"/>
    </source>
</evidence>
<dbReference type="SUPFAM" id="SSF56519">
    <property type="entry name" value="Penicillin binding protein dimerisation domain"/>
    <property type="match status" value="1"/>
</dbReference>
<reference evidence="7" key="1">
    <citation type="submission" date="2022-05" db="EMBL/GenBank/DDBJ databases">
        <title>Novel Pseudomonas spp. Isolated from a Rainbow Trout Aquaculture Facility.</title>
        <authorList>
            <person name="Testerman T."/>
            <person name="Graf J."/>
        </authorList>
    </citation>
    <scope>NUCLEOTIDE SEQUENCE</scope>
    <source>
        <strain evidence="7">ID1050</strain>
    </source>
</reference>
<comment type="caution">
    <text evidence="7">The sequence shown here is derived from an EMBL/GenBank/DDBJ whole genome shotgun (WGS) entry which is preliminary data.</text>
</comment>
<dbReference type="InterPro" id="IPR005311">
    <property type="entry name" value="PBP_dimer"/>
</dbReference>
<dbReference type="InterPro" id="IPR001460">
    <property type="entry name" value="PCN-bd_Tpept"/>
</dbReference>
<dbReference type="Gene3D" id="3.90.1310.10">
    <property type="entry name" value="Penicillin-binding protein 2a (Domain 2)"/>
    <property type="match status" value="1"/>
</dbReference>
<organism evidence="7 8">
    <name type="scientific">Pseudomonas shahriarae</name>
    <dbReference type="NCBI Taxonomy" id="2745512"/>
    <lineage>
        <taxon>Bacteria</taxon>
        <taxon>Pseudomonadati</taxon>
        <taxon>Pseudomonadota</taxon>
        <taxon>Gammaproteobacteria</taxon>
        <taxon>Pseudomonadales</taxon>
        <taxon>Pseudomonadaceae</taxon>
        <taxon>Pseudomonas</taxon>
    </lineage>
</organism>
<name>A0ABT5NF13_9PSED</name>
<evidence type="ECO:0000259" key="5">
    <source>
        <dbReference type="Pfam" id="PF00905"/>
    </source>
</evidence>
<dbReference type="InterPro" id="IPR036138">
    <property type="entry name" value="PBP_dimer_sf"/>
</dbReference>
<keyword evidence="2" id="KW-0378">Hydrolase</keyword>
<keyword evidence="2" id="KW-0645">Protease</keyword>
<dbReference type="Gene3D" id="3.30.450.330">
    <property type="match status" value="1"/>
</dbReference>
<sequence>MKPLATNPRFAIVLAVFYTLSMVLAAKVTYLMIFSHEFLASEGRKRTTRMIETIPVRGTIFDRFSQPLAVSTPVSTLWVNPKQFDPTNQQAALLKEHLDINESLTKNLTLNTQNKSFAYLARRIDPQLANTIMELSIPGVYERQEYKRYYPQSSMLAQSIGFTNIDQNGIEGIELMYNHKLSGLPGIEEHTLNLHKRATREIVVHKPFTPGDNLHLTIDSTLQHYVEKALLKALMKNAAKSASAILIHAKTGEILALSTMPSFNPNARKSFNAELIRNRVFTDVYEPGSVIKPFSMAAVLTAKIIDKDAIIQIAPGFVKINGYTIRDVGRDSQLDLAGIIRRSSNVGMSKVAIPTGGAVISQLLTELGFGINTAIYFPGESVGTVPVNRVWSDIATASLSYGYSLSVNLAQLAQAYTVFANDGNLVPLSIIKGEAKPARNVISPEVANSVLSMMVQAVDGPGAGGKRAAIDGYTIAGKSGTSRKASSGGYQNNKYRAMFVGIAPANAPEFIMAIIVDEPTAGGYFGGAIAAPIFKEVLEDALRIRNIPSDERRSTRATPGRAGAPSPAMFTTPIHSQPPLRAHIPATG</sequence>
<evidence type="ECO:0000256" key="1">
    <source>
        <dbReference type="ARBA" id="ARBA00004370"/>
    </source>
</evidence>
<dbReference type="RefSeq" id="WP_273865608.1">
    <property type="nucleotide sequence ID" value="NZ_JAMDHD010000029.1"/>
</dbReference>
<comment type="subcellular location">
    <subcellularLocation>
        <location evidence="1">Membrane</location>
    </subcellularLocation>
</comment>
<feature type="domain" description="Penicillin-binding protein dimerisation" evidence="6">
    <location>
        <begin position="55"/>
        <end position="201"/>
    </location>
</feature>
<proteinExistence type="predicted"/>
<dbReference type="Gene3D" id="3.40.710.10">
    <property type="entry name" value="DD-peptidase/beta-lactamase superfamily"/>
    <property type="match status" value="1"/>
</dbReference>
<evidence type="ECO:0000256" key="4">
    <source>
        <dbReference type="SAM" id="MobiDB-lite"/>
    </source>
</evidence>
<dbReference type="PANTHER" id="PTHR30627">
    <property type="entry name" value="PEPTIDOGLYCAN D,D-TRANSPEPTIDASE"/>
    <property type="match status" value="1"/>
</dbReference>
<feature type="region of interest" description="Disordered" evidence="4">
    <location>
        <begin position="549"/>
        <end position="588"/>
    </location>
</feature>
<dbReference type="Pfam" id="PF00905">
    <property type="entry name" value="Transpeptidase"/>
    <property type="match status" value="1"/>
</dbReference>
<evidence type="ECO:0000256" key="2">
    <source>
        <dbReference type="ARBA" id="ARBA00022645"/>
    </source>
</evidence>
<keyword evidence="2" id="KW-0121">Carboxypeptidase</keyword>
<dbReference type="Pfam" id="PF03717">
    <property type="entry name" value="PBP_dimer"/>
    <property type="match status" value="1"/>
</dbReference>
<dbReference type="Proteomes" id="UP001148189">
    <property type="component" value="Unassembled WGS sequence"/>
</dbReference>
<evidence type="ECO:0000313" key="8">
    <source>
        <dbReference type="Proteomes" id="UP001148189"/>
    </source>
</evidence>
<gene>
    <name evidence="7" type="ORF">M5G21_19375</name>
</gene>
<accession>A0ABT5NF13</accession>
<dbReference type="PANTHER" id="PTHR30627:SF1">
    <property type="entry name" value="PEPTIDOGLYCAN D,D-TRANSPEPTIDASE FTSI"/>
    <property type="match status" value="1"/>
</dbReference>
<keyword evidence="8" id="KW-1185">Reference proteome</keyword>
<feature type="domain" description="Penicillin-binding protein transpeptidase" evidence="5">
    <location>
        <begin position="243"/>
        <end position="539"/>
    </location>
</feature>
<keyword evidence="3" id="KW-0472">Membrane</keyword>
<dbReference type="InterPro" id="IPR050515">
    <property type="entry name" value="Beta-lactam/transpept"/>
</dbReference>
<protein>
    <submittedName>
        <fullName evidence="7">Penicillin-binding protein 2</fullName>
    </submittedName>
</protein>